<feature type="domain" description="E3 ubiquitin-protein ligase HECW1 helical box" evidence="1">
    <location>
        <begin position="1"/>
        <end position="42"/>
    </location>
</feature>
<organism evidence="2 3">
    <name type="scientific">Pararge aegeria aegeria</name>
    <dbReference type="NCBI Taxonomy" id="348720"/>
    <lineage>
        <taxon>Eukaryota</taxon>
        <taxon>Metazoa</taxon>
        <taxon>Ecdysozoa</taxon>
        <taxon>Arthropoda</taxon>
        <taxon>Hexapoda</taxon>
        <taxon>Insecta</taxon>
        <taxon>Pterygota</taxon>
        <taxon>Neoptera</taxon>
        <taxon>Endopterygota</taxon>
        <taxon>Lepidoptera</taxon>
        <taxon>Glossata</taxon>
        <taxon>Ditrysia</taxon>
        <taxon>Papilionoidea</taxon>
        <taxon>Nymphalidae</taxon>
        <taxon>Satyrinae</taxon>
        <taxon>Satyrini</taxon>
        <taxon>Parargina</taxon>
        <taxon>Pararge</taxon>
    </lineage>
</organism>
<dbReference type="Proteomes" id="UP000838756">
    <property type="component" value="Unassembled WGS sequence"/>
</dbReference>
<proteinExistence type="predicted"/>
<feature type="non-terminal residue" evidence="2">
    <location>
        <position position="1"/>
    </location>
</feature>
<dbReference type="Pfam" id="PF18436">
    <property type="entry name" value="HECW1_helix"/>
    <property type="match status" value="1"/>
</dbReference>
<protein>
    <submittedName>
        <fullName evidence="2">Jg20562 protein</fullName>
    </submittedName>
</protein>
<keyword evidence="3" id="KW-1185">Reference proteome</keyword>
<feature type="non-terminal residue" evidence="2">
    <location>
        <position position="62"/>
    </location>
</feature>
<dbReference type="EMBL" id="CAKXAJ010010620">
    <property type="protein sequence ID" value="CAH2211518.1"/>
    <property type="molecule type" value="Genomic_DNA"/>
</dbReference>
<gene>
    <name evidence="2" type="primary">jg20562</name>
    <name evidence="2" type="ORF">PAEG_LOCUS3333</name>
</gene>
<comment type="caution">
    <text evidence="2">The sequence shown here is derived from an EMBL/GenBank/DDBJ whole genome shotgun (WGS) entry which is preliminary data.</text>
</comment>
<dbReference type="OrthoDB" id="5987976at2759"/>
<evidence type="ECO:0000313" key="2">
    <source>
        <dbReference type="EMBL" id="CAH2211518.1"/>
    </source>
</evidence>
<evidence type="ECO:0000259" key="1">
    <source>
        <dbReference type="Pfam" id="PF18436"/>
    </source>
</evidence>
<dbReference type="AlphaFoldDB" id="A0A8S4QL40"/>
<accession>A0A8S4QL40</accession>
<dbReference type="InterPro" id="IPR040524">
    <property type="entry name" value="HECW1_helix"/>
</dbReference>
<sequence>EASSLYNCNSTLKHMISKIRRDTASFERYQHNRDLVALVNMFSESERELPLGWDSKLDRNGK</sequence>
<name>A0A8S4QL40_9NEOP</name>
<evidence type="ECO:0000313" key="3">
    <source>
        <dbReference type="Proteomes" id="UP000838756"/>
    </source>
</evidence>
<reference evidence="2" key="1">
    <citation type="submission" date="2022-03" db="EMBL/GenBank/DDBJ databases">
        <authorList>
            <person name="Lindestad O."/>
        </authorList>
    </citation>
    <scope>NUCLEOTIDE SEQUENCE</scope>
</reference>